<proteinExistence type="predicted"/>
<protein>
    <submittedName>
        <fullName evidence="3">AMP-binding protein</fullName>
    </submittedName>
</protein>
<dbReference type="InterPro" id="IPR000873">
    <property type="entry name" value="AMP-dep_synth/lig_dom"/>
</dbReference>
<name>A0A5N0TDJ0_9GAMM</name>
<dbReference type="InterPro" id="IPR025110">
    <property type="entry name" value="AMP-bd_C"/>
</dbReference>
<reference evidence="3 4" key="1">
    <citation type="submission" date="2019-09" db="EMBL/GenBank/DDBJ databases">
        <title>Wenzhouxiangella sp. Genome sequencing and assembly.</title>
        <authorList>
            <person name="Zhang R."/>
        </authorList>
    </citation>
    <scope>NUCLEOTIDE SEQUENCE [LARGE SCALE GENOMIC DNA]</scope>
    <source>
        <strain evidence="3 4">W260</strain>
    </source>
</reference>
<gene>
    <name evidence="3" type="ORF">F3N42_05990</name>
</gene>
<evidence type="ECO:0000313" key="3">
    <source>
        <dbReference type="EMBL" id="KAA9132761.1"/>
    </source>
</evidence>
<dbReference type="SUPFAM" id="SSF56801">
    <property type="entry name" value="Acetyl-CoA synthetase-like"/>
    <property type="match status" value="1"/>
</dbReference>
<dbReference type="EMBL" id="VYXP01000003">
    <property type="protein sequence ID" value="KAA9132761.1"/>
    <property type="molecule type" value="Genomic_DNA"/>
</dbReference>
<dbReference type="PANTHER" id="PTHR43767:SF7">
    <property type="entry name" value="MEDIUM_LONG-CHAIN-FATTY-ACID--COA LIGASE FADD8"/>
    <property type="match status" value="1"/>
</dbReference>
<dbReference type="GO" id="GO:0016877">
    <property type="term" value="F:ligase activity, forming carbon-sulfur bonds"/>
    <property type="evidence" value="ECO:0007669"/>
    <property type="project" value="UniProtKB-ARBA"/>
</dbReference>
<dbReference type="InterPro" id="IPR020845">
    <property type="entry name" value="AMP-binding_CS"/>
</dbReference>
<dbReference type="Pfam" id="PF13193">
    <property type="entry name" value="AMP-binding_C"/>
    <property type="match status" value="1"/>
</dbReference>
<evidence type="ECO:0000259" key="2">
    <source>
        <dbReference type="Pfam" id="PF13193"/>
    </source>
</evidence>
<accession>A0A5N0TDJ0</accession>
<dbReference type="Proteomes" id="UP000325372">
    <property type="component" value="Unassembled WGS sequence"/>
</dbReference>
<dbReference type="InterPro" id="IPR045851">
    <property type="entry name" value="AMP-bd_C_sf"/>
</dbReference>
<dbReference type="InterPro" id="IPR042099">
    <property type="entry name" value="ANL_N_sf"/>
</dbReference>
<sequence length="544" mass="59703">MVAGRHDDWHGGGTVTDLQGFDSPAPLLPEVLAMNARWLPGRPAVIFGEKVLDWPEFFRRTCQVANGLAAMGLERGDRVAVLMSNSDDMVVAMFGAVVGGFVAVPLNTMVADLGLVAMINDAGARVVITSDDHAPRLDAERIQMASVLAEGWFTTGAARDGWRDFAGWRASQDNTDPAVLLRDDDACNIIYSSGTTGQPKGIVHTHRRRLDWFYDLALALRYDRAAVNLCAIGLFSNISWVGMGISLLVGGTVVVMPAFDAAAWLQAVERHGVTHSAMVPLQFQRIVDEPAFADHDLSSIKSLMCCGSPLPPTLKLEVMDRLAPQLIELYGLTEGVITTLEPEQARERPDSVGKPLMGVDLLILDDNDRPCEPGQPGEIVGRCRHLMAGYHERPDASLEARWVDQAGRHWLRTGDIGRIDEQGYLYLVDRKKDLLISGGQNVYPADIEHVMLGHPAVGEVAVVGIPCPRWGETPLALVVANDEPAQAHALRDWTNTRVGKHQRLAGVELIDALPRNANGKVLKRELRDRYRHWLGQADHHEEQT</sequence>
<feature type="domain" description="AMP-dependent synthetase/ligase" evidence="1">
    <location>
        <begin position="36"/>
        <end position="391"/>
    </location>
</feature>
<feature type="domain" description="AMP-binding enzyme C-terminal" evidence="2">
    <location>
        <begin position="447"/>
        <end position="520"/>
    </location>
</feature>
<evidence type="ECO:0000313" key="4">
    <source>
        <dbReference type="Proteomes" id="UP000325372"/>
    </source>
</evidence>
<dbReference type="AlphaFoldDB" id="A0A5N0TDJ0"/>
<dbReference type="PANTHER" id="PTHR43767">
    <property type="entry name" value="LONG-CHAIN-FATTY-ACID--COA LIGASE"/>
    <property type="match status" value="1"/>
</dbReference>
<dbReference type="Pfam" id="PF00501">
    <property type="entry name" value="AMP-binding"/>
    <property type="match status" value="1"/>
</dbReference>
<dbReference type="Gene3D" id="3.40.50.12780">
    <property type="entry name" value="N-terminal domain of ligase-like"/>
    <property type="match status" value="1"/>
</dbReference>
<comment type="caution">
    <text evidence="3">The sequence shown here is derived from an EMBL/GenBank/DDBJ whole genome shotgun (WGS) entry which is preliminary data.</text>
</comment>
<dbReference type="PROSITE" id="PS00455">
    <property type="entry name" value="AMP_BINDING"/>
    <property type="match status" value="1"/>
</dbReference>
<dbReference type="Gene3D" id="3.30.300.30">
    <property type="match status" value="1"/>
</dbReference>
<organism evidence="3 4">
    <name type="scientific">Marinihelvus fidelis</name>
    <dbReference type="NCBI Taxonomy" id="2613842"/>
    <lineage>
        <taxon>Bacteria</taxon>
        <taxon>Pseudomonadati</taxon>
        <taxon>Pseudomonadota</taxon>
        <taxon>Gammaproteobacteria</taxon>
        <taxon>Chromatiales</taxon>
        <taxon>Wenzhouxiangellaceae</taxon>
        <taxon>Marinihelvus</taxon>
    </lineage>
</organism>
<dbReference type="InterPro" id="IPR050237">
    <property type="entry name" value="ATP-dep_AMP-bd_enzyme"/>
</dbReference>
<keyword evidence="4" id="KW-1185">Reference proteome</keyword>
<evidence type="ECO:0000259" key="1">
    <source>
        <dbReference type="Pfam" id="PF00501"/>
    </source>
</evidence>